<dbReference type="InterPro" id="IPR034151">
    <property type="entry name" value="TOPRIM_DnaG_bac"/>
</dbReference>
<keyword evidence="5" id="KW-0235">DNA replication</keyword>
<dbReference type="SMART" id="SM00400">
    <property type="entry name" value="ZnF_CHCC"/>
    <property type="match status" value="1"/>
</dbReference>
<dbReference type="GO" id="GO:0005737">
    <property type="term" value="C:cytoplasm"/>
    <property type="evidence" value="ECO:0007669"/>
    <property type="project" value="TreeGrafter"/>
</dbReference>
<dbReference type="PANTHER" id="PTHR30313">
    <property type="entry name" value="DNA PRIMASE"/>
    <property type="match status" value="1"/>
</dbReference>
<keyword evidence="7" id="KW-0863">Zinc-finger</keyword>
<dbReference type="Gene3D" id="3.90.980.10">
    <property type="entry name" value="DNA primase, catalytic core, N-terminal domain"/>
    <property type="match status" value="1"/>
</dbReference>
<evidence type="ECO:0000256" key="5">
    <source>
        <dbReference type="ARBA" id="ARBA00022705"/>
    </source>
</evidence>
<dbReference type="GO" id="GO:0003899">
    <property type="term" value="F:DNA-directed RNA polymerase activity"/>
    <property type="evidence" value="ECO:0007669"/>
    <property type="project" value="InterPro"/>
</dbReference>
<comment type="caution">
    <text evidence="11">The sequence shown here is derived from an EMBL/GenBank/DDBJ whole genome shotgun (WGS) entry which is preliminary data.</text>
</comment>
<evidence type="ECO:0000256" key="2">
    <source>
        <dbReference type="ARBA" id="ARBA00022515"/>
    </source>
</evidence>
<keyword evidence="3" id="KW-0808">Transferase</keyword>
<organism evidence="11 12">
    <name type="scientific">Spirobacillus cienkowskii</name>
    <dbReference type="NCBI Taxonomy" id="495820"/>
    <lineage>
        <taxon>Bacteria</taxon>
        <taxon>Pseudomonadati</taxon>
        <taxon>Bdellovibrionota</taxon>
        <taxon>Oligoflexia</taxon>
        <taxon>Silvanigrellales</taxon>
        <taxon>Spirobacillus</taxon>
    </lineage>
</organism>
<keyword evidence="1" id="KW-0240">DNA-directed RNA polymerase</keyword>
<dbReference type="InterPro" id="IPR006171">
    <property type="entry name" value="TOPRIM_dom"/>
</dbReference>
<evidence type="ECO:0000256" key="1">
    <source>
        <dbReference type="ARBA" id="ARBA00022478"/>
    </source>
</evidence>
<evidence type="ECO:0000256" key="6">
    <source>
        <dbReference type="ARBA" id="ARBA00022723"/>
    </source>
</evidence>
<evidence type="ECO:0000256" key="7">
    <source>
        <dbReference type="ARBA" id="ARBA00022771"/>
    </source>
</evidence>
<proteinExistence type="predicted"/>
<dbReference type="Pfam" id="PF01807">
    <property type="entry name" value="Zn_ribbon_DnaG"/>
    <property type="match status" value="1"/>
</dbReference>
<protein>
    <submittedName>
        <fullName evidence="11">Toprim domain-containing protein</fullName>
    </submittedName>
</protein>
<evidence type="ECO:0000256" key="4">
    <source>
        <dbReference type="ARBA" id="ARBA00022695"/>
    </source>
</evidence>
<dbReference type="GO" id="GO:0003677">
    <property type="term" value="F:DNA binding"/>
    <property type="evidence" value="ECO:0007669"/>
    <property type="project" value="InterPro"/>
</dbReference>
<keyword evidence="6" id="KW-0479">Metal-binding</keyword>
<dbReference type="CDD" id="cd03364">
    <property type="entry name" value="TOPRIM_DnaG_primases"/>
    <property type="match status" value="1"/>
</dbReference>
<dbReference type="GO" id="GO:0000428">
    <property type="term" value="C:DNA-directed RNA polymerase complex"/>
    <property type="evidence" value="ECO:0007669"/>
    <property type="project" value="UniProtKB-KW"/>
</dbReference>
<dbReference type="SMART" id="SM00493">
    <property type="entry name" value="TOPRIM"/>
    <property type="match status" value="1"/>
</dbReference>
<dbReference type="SUPFAM" id="SSF56731">
    <property type="entry name" value="DNA primase core"/>
    <property type="match status" value="1"/>
</dbReference>
<evidence type="ECO:0000256" key="9">
    <source>
        <dbReference type="ARBA" id="ARBA00023163"/>
    </source>
</evidence>
<dbReference type="InterPro" id="IPR002694">
    <property type="entry name" value="Znf_CHC2"/>
</dbReference>
<keyword evidence="2" id="KW-0639">Primosome</keyword>
<dbReference type="EMBL" id="QOVW01000086">
    <property type="protein sequence ID" value="RDB35429.1"/>
    <property type="molecule type" value="Genomic_DNA"/>
</dbReference>
<dbReference type="AlphaFoldDB" id="A0A369KLB6"/>
<dbReference type="Gene3D" id="3.90.580.10">
    <property type="entry name" value="Zinc finger, CHC2-type domain"/>
    <property type="match status" value="1"/>
</dbReference>
<dbReference type="Gene3D" id="3.40.1360.10">
    <property type="match status" value="1"/>
</dbReference>
<evidence type="ECO:0000256" key="8">
    <source>
        <dbReference type="ARBA" id="ARBA00022833"/>
    </source>
</evidence>
<evidence type="ECO:0000313" key="12">
    <source>
        <dbReference type="Proteomes" id="UP000253934"/>
    </source>
</evidence>
<dbReference type="GO" id="GO:0006269">
    <property type="term" value="P:DNA replication, synthesis of primer"/>
    <property type="evidence" value="ECO:0007669"/>
    <property type="project" value="UniProtKB-KW"/>
</dbReference>
<dbReference type="Pfam" id="PF13155">
    <property type="entry name" value="Toprim_2"/>
    <property type="match status" value="1"/>
</dbReference>
<evidence type="ECO:0000256" key="3">
    <source>
        <dbReference type="ARBA" id="ARBA00022679"/>
    </source>
</evidence>
<dbReference type="PANTHER" id="PTHR30313:SF2">
    <property type="entry name" value="DNA PRIMASE"/>
    <property type="match status" value="1"/>
</dbReference>
<dbReference type="Proteomes" id="UP000253934">
    <property type="component" value="Unassembled WGS sequence"/>
</dbReference>
<accession>A0A369KLB6</accession>
<dbReference type="InterPro" id="IPR037068">
    <property type="entry name" value="DNA_primase_core_N_sf"/>
</dbReference>
<evidence type="ECO:0000313" key="11">
    <source>
        <dbReference type="EMBL" id="RDB35429.1"/>
    </source>
</evidence>
<evidence type="ECO:0000259" key="10">
    <source>
        <dbReference type="PROSITE" id="PS50880"/>
    </source>
</evidence>
<dbReference type="GO" id="GO:0008270">
    <property type="term" value="F:zinc ion binding"/>
    <property type="evidence" value="ECO:0007669"/>
    <property type="project" value="UniProtKB-KW"/>
</dbReference>
<reference evidence="11" key="1">
    <citation type="submission" date="2018-04" db="EMBL/GenBank/DDBJ databases">
        <title>Draft genome sequence of the Candidatus Spirobacillus cienkowskii, a pathogen of freshwater Daphnia species, reconstructed from hemolymph metagenomic reads.</title>
        <authorList>
            <person name="Bresciani L."/>
            <person name="Lemos L.N."/>
            <person name="Wale N."/>
            <person name="Lin J.Y."/>
            <person name="Fernandes G.R."/>
            <person name="Duffy M.A."/>
            <person name="Rodrigues J.M."/>
        </authorList>
    </citation>
    <scope>NUCLEOTIDE SEQUENCE [LARGE SCALE GENOMIC DNA]</scope>
    <source>
        <strain evidence="11">Binning01</strain>
    </source>
</reference>
<keyword evidence="4" id="KW-0548">Nucleotidyltransferase</keyword>
<dbReference type="InterPro" id="IPR013264">
    <property type="entry name" value="DNAG_N"/>
</dbReference>
<dbReference type="InterPro" id="IPR050219">
    <property type="entry name" value="DnaG_primase"/>
</dbReference>
<keyword evidence="8" id="KW-0862">Zinc</keyword>
<dbReference type="SUPFAM" id="SSF57783">
    <property type="entry name" value="Zinc beta-ribbon"/>
    <property type="match status" value="1"/>
</dbReference>
<dbReference type="Pfam" id="PF08275">
    <property type="entry name" value="DNAG_N"/>
    <property type="match status" value="1"/>
</dbReference>
<keyword evidence="12" id="KW-1185">Reference proteome</keyword>
<name>A0A369KLB6_9BACT</name>
<feature type="domain" description="Toprim" evidence="10">
    <location>
        <begin position="620"/>
        <end position="702"/>
    </location>
</feature>
<gene>
    <name evidence="11" type="ORF">DCC88_10265</name>
</gene>
<dbReference type="GO" id="GO:1990077">
    <property type="term" value="C:primosome complex"/>
    <property type="evidence" value="ECO:0007669"/>
    <property type="project" value="UniProtKB-KW"/>
</dbReference>
<sequence length="1031" mass="119556">MRLRKNSIQNLIQSISLHEHLKRYMEIKRTGNHAVAKCPFHPDSNPSLYIYEDNYHCFACKAHGTIIDYEMHRTGYGFREVVLQLSEQYNIHLEFEEAQPNEQKSNSNIEFFEKSNKLLDYMLEIFNKNFKNFHANIKNFNNIQLEKLIHFFLDSGIEIGFTGIHSESEPLKENEHIKSLIPEDLSERFAFPMYKENGKISGFAYSSKFTKIISDSNPNSIELLIHNISNTLQVITPFSKSTLSCLHWQKARTSASQTRELFITTNFCDFNTLKNLQIDNVIFCLHNKLDAFLLKILQKRVTTIYIVMTQNNYNFKFLWQIFNEITPFFDIIINFGFFPENPGDINSNNIKNWLNSKFSPVYLEVTEYFLKKSPAPDKLSIFKKHLLPIVLRNKNSSRSDFILNNIANKQFQSSKNIFFSYQNNLIKKYQEFSYTINSEISQKNDDLKPKNEPPTQNEAPELEKNNKLYKNIMQKTTVFYHNALLSEIPYAIEAREYLFDRGFNLDDIKKWLIGVCPINNLLSLKAENKAAPANTLLELGLIKNSKLNNRYYDFFYNRIIIPIFNHDNQVVALSGRVFSKKETSIKDIPKYINSPETQIFSKSNILFNFNKALQAIVSLGYVIVVEGYMDCITLVNHGITNTVAVMGTSLTHAHIDCLAKITKRIILCFDSDKAGQNAAKRSFVIGYPYLDIDLEYLSIPGEKDPDAFIKKYGHEEFLSLIPQSIPLLHQFCSWLFEEAQSNLEVFFKLIKEQILPVILQNKNFNCQEDSLTFLCDKYFQNLYPHDLRKEMAAVSTTHPKSYFPETQSKISAQTCENWPVHSVLEVKILLSLVFARFNELPIRLQNVAQGLTSQEEANERICAIALNKQMSEASFSILLELLSTMIENPCLSIIELETNMRPQMSHHANILIGYANAEAKLLFQYNLQELLKESLPAAVSMVSFKNIWDLKNSGFLRFQLRNIKLTSQRGILSAFIAETLLHLELEYIDNALKARSSVHFDHEIDKQFHDLAKERERRRKEFGSFESFNLQ</sequence>
<dbReference type="InterPro" id="IPR036977">
    <property type="entry name" value="DNA_primase_Znf_CHC2"/>
</dbReference>
<dbReference type="PROSITE" id="PS50880">
    <property type="entry name" value="TOPRIM"/>
    <property type="match status" value="1"/>
</dbReference>
<keyword evidence="9" id="KW-0804">Transcription</keyword>